<dbReference type="OrthoDB" id="6423361at2759"/>
<keyword evidence="2" id="KW-1185">Reference proteome</keyword>
<accession>A0A4Y2GHW9</accession>
<proteinExistence type="predicted"/>
<evidence type="ECO:0000313" key="2">
    <source>
        <dbReference type="Proteomes" id="UP000499080"/>
    </source>
</evidence>
<dbReference type="AlphaFoldDB" id="A0A4Y2GHW9"/>
<sequence>MSYVTKITKLQEHYMNHKDFGIPYYEEVFLQNEYGLGGICLFRNALPFLMKALGKEALIPGTNVVNDAIPGEDIKIAAKRRSKEAGKILVI</sequence>
<gene>
    <name evidence="1" type="ORF">AVEN_198170_1</name>
</gene>
<reference evidence="1 2" key="1">
    <citation type="journal article" date="2019" name="Sci. Rep.">
        <title>Orb-weaving spider Araneus ventricosus genome elucidates the spidroin gene catalogue.</title>
        <authorList>
            <person name="Kono N."/>
            <person name="Nakamura H."/>
            <person name="Ohtoshi R."/>
            <person name="Moran D.A.P."/>
            <person name="Shinohara A."/>
            <person name="Yoshida Y."/>
            <person name="Fujiwara M."/>
            <person name="Mori M."/>
            <person name="Tomita M."/>
            <person name="Arakawa K."/>
        </authorList>
    </citation>
    <scope>NUCLEOTIDE SEQUENCE [LARGE SCALE GENOMIC DNA]</scope>
</reference>
<dbReference type="EMBL" id="BGPR01001409">
    <property type="protein sequence ID" value="GBM53183.1"/>
    <property type="molecule type" value="Genomic_DNA"/>
</dbReference>
<comment type="caution">
    <text evidence="1">The sequence shown here is derived from an EMBL/GenBank/DDBJ whole genome shotgun (WGS) entry which is preliminary data.</text>
</comment>
<dbReference type="Proteomes" id="UP000499080">
    <property type="component" value="Unassembled WGS sequence"/>
</dbReference>
<evidence type="ECO:0000313" key="1">
    <source>
        <dbReference type="EMBL" id="GBM53183.1"/>
    </source>
</evidence>
<protein>
    <submittedName>
        <fullName evidence="1">Uncharacterized protein</fullName>
    </submittedName>
</protein>
<organism evidence="1 2">
    <name type="scientific">Araneus ventricosus</name>
    <name type="common">Orbweaver spider</name>
    <name type="synonym">Epeira ventricosa</name>
    <dbReference type="NCBI Taxonomy" id="182803"/>
    <lineage>
        <taxon>Eukaryota</taxon>
        <taxon>Metazoa</taxon>
        <taxon>Ecdysozoa</taxon>
        <taxon>Arthropoda</taxon>
        <taxon>Chelicerata</taxon>
        <taxon>Arachnida</taxon>
        <taxon>Araneae</taxon>
        <taxon>Araneomorphae</taxon>
        <taxon>Entelegynae</taxon>
        <taxon>Araneoidea</taxon>
        <taxon>Araneidae</taxon>
        <taxon>Araneus</taxon>
    </lineage>
</organism>
<name>A0A4Y2GHW9_ARAVE</name>